<dbReference type="STRING" id="1122619.GCA_000373745_00590"/>
<protein>
    <submittedName>
        <fullName evidence="2">Domain of uncharacterized function (DUF477)</fullName>
    </submittedName>
</protein>
<proteinExistence type="predicted"/>
<dbReference type="Gene3D" id="3.10.310.50">
    <property type="match status" value="1"/>
</dbReference>
<dbReference type="InterPro" id="IPR007621">
    <property type="entry name" value="TPM_dom"/>
</dbReference>
<reference evidence="2 3" key="1">
    <citation type="submission" date="2018-06" db="EMBL/GenBank/DDBJ databases">
        <authorList>
            <consortium name="Pathogen Informatics"/>
            <person name="Doyle S."/>
        </authorList>
    </citation>
    <scope>NUCLEOTIDE SEQUENCE [LARGE SCALE GENOMIC DNA]</scope>
    <source>
        <strain evidence="2 3">NCTC11997</strain>
    </source>
</reference>
<sequence length="182" mass="20396">MVLAAGAVAPAAVEEHQVGGNALTKLTGIATLKGQYLGRRYFTKEFLAEISALITEAERDHQAELVVAIERKFPEHLEVTRDRAFEVFGRLKVWDTPLNTGLLLYLSLDRQAIEIIADRGIAVDNERWVEISNVLVTYFKNKQFREGLVEAVRLIEEELQKACPQCTDGDGEDYLPNTPVIL</sequence>
<dbReference type="AlphaFoldDB" id="A0A378XHF1"/>
<evidence type="ECO:0000259" key="1">
    <source>
        <dbReference type="Pfam" id="PF04536"/>
    </source>
</evidence>
<dbReference type="PANTHER" id="PTHR30373">
    <property type="entry name" value="UPF0603 PROTEIN YGCG"/>
    <property type="match status" value="1"/>
</dbReference>
<evidence type="ECO:0000313" key="3">
    <source>
        <dbReference type="Proteomes" id="UP000254603"/>
    </source>
</evidence>
<dbReference type="Pfam" id="PF04536">
    <property type="entry name" value="TPM_phosphatase"/>
    <property type="match status" value="1"/>
</dbReference>
<dbReference type="PANTHER" id="PTHR30373:SF8">
    <property type="entry name" value="BLL7265 PROTEIN"/>
    <property type="match status" value="1"/>
</dbReference>
<name>A0A378XHF1_9BURK</name>
<feature type="domain" description="TPM" evidence="1">
    <location>
        <begin position="42"/>
        <end position="156"/>
    </location>
</feature>
<accession>A0A378XHF1</accession>
<evidence type="ECO:0000313" key="2">
    <source>
        <dbReference type="EMBL" id="SUA54718.1"/>
    </source>
</evidence>
<dbReference type="Proteomes" id="UP000254603">
    <property type="component" value="Unassembled WGS sequence"/>
</dbReference>
<gene>
    <name evidence="2" type="ORF">NCTC11997_01592</name>
</gene>
<organism evidence="2 3">
    <name type="scientific">Oligella ureolytica</name>
    <dbReference type="NCBI Taxonomy" id="90244"/>
    <lineage>
        <taxon>Bacteria</taxon>
        <taxon>Pseudomonadati</taxon>
        <taxon>Pseudomonadota</taxon>
        <taxon>Betaproteobacteria</taxon>
        <taxon>Burkholderiales</taxon>
        <taxon>Alcaligenaceae</taxon>
        <taxon>Oligella</taxon>
    </lineage>
</organism>
<dbReference type="EMBL" id="UGSB01000001">
    <property type="protein sequence ID" value="SUA54718.1"/>
    <property type="molecule type" value="Genomic_DNA"/>
</dbReference>